<evidence type="ECO:0000313" key="1">
    <source>
        <dbReference type="EMBL" id="GAA5083900.1"/>
    </source>
</evidence>
<reference evidence="2" key="1">
    <citation type="journal article" date="2019" name="Int. J. Syst. Evol. Microbiol.">
        <title>The Global Catalogue of Microorganisms (GCM) 10K type strain sequencing project: providing services to taxonomists for standard genome sequencing and annotation.</title>
        <authorList>
            <consortium name="The Broad Institute Genomics Platform"/>
            <consortium name="The Broad Institute Genome Sequencing Center for Infectious Disease"/>
            <person name="Wu L."/>
            <person name="Ma J."/>
        </authorList>
    </citation>
    <scope>NUCLEOTIDE SEQUENCE [LARGE SCALE GENOMIC DNA]</scope>
    <source>
        <strain evidence="2">JCM 18423</strain>
    </source>
</reference>
<dbReference type="RefSeq" id="WP_345368830.1">
    <property type="nucleotide sequence ID" value="NZ_BAABKD010000001.1"/>
</dbReference>
<accession>A0ABP9LR89</accession>
<keyword evidence="2" id="KW-1185">Reference proteome</keyword>
<evidence type="ECO:0000313" key="2">
    <source>
        <dbReference type="Proteomes" id="UP001500227"/>
    </source>
</evidence>
<comment type="caution">
    <text evidence="1">The sequence shown here is derived from an EMBL/GenBank/DDBJ whole genome shotgun (WGS) entry which is preliminary data.</text>
</comment>
<organism evidence="1 2">
    <name type="scientific">Paenalcaligenes hermetiae</name>
    <dbReference type="NCBI Taxonomy" id="1157987"/>
    <lineage>
        <taxon>Bacteria</taxon>
        <taxon>Pseudomonadati</taxon>
        <taxon>Pseudomonadota</taxon>
        <taxon>Betaproteobacteria</taxon>
        <taxon>Burkholderiales</taxon>
        <taxon>Alcaligenaceae</taxon>
        <taxon>Paenalcaligenes</taxon>
    </lineage>
</organism>
<name>A0ABP9LR89_9BURK</name>
<dbReference type="EMBL" id="BAABKD010000001">
    <property type="protein sequence ID" value="GAA5083900.1"/>
    <property type="molecule type" value="Genomic_DNA"/>
</dbReference>
<dbReference type="Proteomes" id="UP001500227">
    <property type="component" value="Unassembled WGS sequence"/>
</dbReference>
<sequence>MNHNHYTQTVNIETIPTLINIETLPILYAAFKILGGVSSNLGTRGDQARSFTRKRDFYSDIMSDELLSAFAGNYQFNLIPTDNPEKQATTRAFNFLFDRLEEVVFFIQRQSDICYLTSRKMDNLGYLCHLIAHITRSITCSEGIVKTCPFLYIEQSLKSIIDNDYNITKTIRDTIKTYLDYLKENQKRQDIAMYDQILKLDEIKKPSKFMSTVWVEIQRLKTDLKNSQAGSLSTEQENLIEELWGHYNALLFLSGLCSSWSKSFSTSPKALLQKLYTHLVITNIANNDHYQSSEKTILENLTQLLPYNKLQFPPLDHNQLRRELELHLRLQPLISSPQNKYQNPCTVLRHIYNTPYASMLCDFEYFHLYKIQALLTHLRPIQVDSSPYLRSTWIINNITLCLSDLSKSNKNYVIETLDSILDQGISTYPHFLRKLVVTLYIGIKLSENYPLKNNAFSELIHADLSTTWPAMTLYPSSASDQTTRTYLEEYQKSKKYDRYYGIIQIINRYNYFIRNNELDTELFLANPLSKINSFLGYFFEEVDLQSEILSTYEQSKKFLAKKETLFNDAKISLIDYDITQLTDDFILNLLALPADENYSGTKYVIRFLNLEASVRQDILSAFKERLNT</sequence>
<proteinExistence type="predicted"/>
<gene>
    <name evidence="1" type="ORF">GCM10023337_00960</name>
</gene>
<protein>
    <submittedName>
        <fullName evidence="1">Uncharacterized protein</fullName>
    </submittedName>
</protein>